<proteinExistence type="inferred from homology"/>
<name>A0A484BXT2_DRONA</name>
<evidence type="ECO:0000256" key="12">
    <source>
        <dbReference type="ARBA" id="ARBA00035485"/>
    </source>
</evidence>
<dbReference type="PANTHER" id="PTHR31761">
    <property type="entry name" value="GROWTH ARREST AND DNA DAMAGE-INDUCIBLE PROTEINS-INTERACTING PROTEIN 1 GADD45GIP1"/>
    <property type="match status" value="1"/>
</dbReference>
<comment type="caution">
    <text evidence="15">The sequence shown here is derived from an EMBL/GenBank/DDBJ whole genome shotgun (WGS) entry which is preliminary data.</text>
</comment>
<evidence type="ECO:0000256" key="2">
    <source>
        <dbReference type="ARBA" id="ARBA00004173"/>
    </source>
</evidence>
<dbReference type="GO" id="GO:0005739">
    <property type="term" value="C:mitochondrion"/>
    <property type="evidence" value="ECO:0007669"/>
    <property type="project" value="UniProtKB-SubCell"/>
</dbReference>
<dbReference type="Pfam" id="PF10147">
    <property type="entry name" value="CR6_interact"/>
    <property type="match status" value="1"/>
</dbReference>
<dbReference type="Proteomes" id="UP000295192">
    <property type="component" value="Unassembled WGS sequence"/>
</dbReference>
<dbReference type="OrthoDB" id="6247992at2759"/>
<evidence type="ECO:0000256" key="6">
    <source>
        <dbReference type="ARBA" id="ARBA00023128"/>
    </source>
</evidence>
<keyword evidence="5" id="KW-0175">Coiled coil</keyword>
<evidence type="ECO:0000256" key="13">
    <source>
        <dbReference type="ARBA" id="ARBA00060144"/>
    </source>
</evidence>
<feature type="region of interest" description="Disordered" evidence="14">
    <location>
        <begin position="330"/>
        <end position="361"/>
    </location>
</feature>
<evidence type="ECO:0000256" key="10">
    <source>
        <dbReference type="ARBA" id="ARBA00030700"/>
    </source>
</evidence>
<dbReference type="InterPro" id="IPR018472">
    <property type="entry name" value="Ribosomal_mL64"/>
</dbReference>
<keyword evidence="6" id="KW-0496">Mitochondrion</keyword>
<dbReference type="AlphaFoldDB" id="A0A484BXT2"/>
<dbReference type="PANTHER" id="PTHR31761:SF1">
    <property type="entry name" value="LARGE RIBOSOMAL SUBUNIT PROTEIN ML64"/>
    <property type="match status" value="1"/>
</dbReference>
<accession>A0A484BXT2</accession>
<keyword evidence="4" id="KW-0689">Ribosomal protein</keyword>
<reference evidence="15 16" key="1">
    <citation type="journal article" date="2019" name="J. Hered.">
        <title>An Improved Genome Assembly for Drosophila navojoa, the Basal Species in the mojavensis Cluster.</title>
        <authorList>
            <person name="Vanderlinde T."/>
            <person name="Dupim E.G."/>
            <person name="Nazario-Yepiz N.O."/>
            <person name="Carvalho A.B."/>
        </authorList>
    </citation>
    <scope>NUCLEOTIDE SEQUENCE [LARGE SCALE GENOMIC DNA]</scope>
    <source>
        <strain evidence="15">Navoj_Jal97</strain>
        <tissue evidence="15">Whole organism</tissue>
    </source>
</reference>
<evidence type="ECO:0000256" key="9">
    <source>
        <dbReference type="ARBA" id="ARBA00023306"/>
    </source>
</evidence>
<evidence type="ECO:0000256" key="5">
    <source>
        <dbReference type="ARBA" id="ARBA00023054"/>
    </source>
</evidence>
<comment type="function">
    <text evidence="13">Acts as a negative regulator of G1 to S cell cycle phase progression by inhibiting cyclin-dependent kinases. Inhibitory effects are additive with GADD45 proteins but also occur in the absence of GADD45 proteins. Acts as a repressor of the orphan nuclear receptor NR4A1 by inhibiting AB domain-mediated transcriptional activity. May be involved in the hormone-mediated regulation of NR4A1 transcriptional activity. May play a role in mitochondrial protein synthesis.</text>
</comment>
<evidence type="ECO:0000256" key="1">
    <source>
        <dbReference type="ARBA" id="ARBA00004123"/>
    </source>
</evidence>
<dbReference type="GO" id="GO:0005634">
    <property type="term" value="C:nucleus"/>
    <property type="evidence" value="ECO:0007669"/>
    <property type="project" value="UniProtKB-SubCell"/>
</dbReference>
<evidence type="ECO:0000313" key="15">
    <source>
        <dbReference type="EMBL" id="TDG52802.1"/>
    </source>
</evidence>
<keyword evidence="16" id="KW-1185">Reference proteome</keyword>
<dbReference type="InterPro" id="IPR043035">
    <property type="entry name" value="Ribosomal_mL64_sf"/>
</dbReference>
<dbReference type="STRING" id="7232.A0A484BXT2"/>
<evidence type="ECO:0000256" key="4">
    <source>
        <dbReference type="ARBA" id="ARBA00022980"/>
    </source>
</evidence>
<evidence type="ECO:0000256" key="11">
    <source>
        <dbReference type="ARBA" id="ARBA00035184"/>
    </source>
</evidence>
<evidence type="ECO:0000256" key="7">
    <source>
        <dbReference type="ARBA" id="ARBA00023242"/>
    </source>
</evidence>
<gene>
    <name evidence="15" type="ORF">AWZ03_001035</name>
</gene>
<organism evidence="15 16">
    <name type="scientific">Drosophila navojoa</name>
    <name type="common">Fruit fly</name>
    <dbReference type="NCBI Taxonomy" id="7232"/>
    <lineage>
        <taxon>Eukaryota</taxon>
        <taxon>Metazoa</taxon>
        <taxon>Ecdysozoa</taxon>
        <taxon>Arthropoda</taxon>
        <taxon>Hexapoda</taxon>
        <taxon>Insecta</taxon>
        <taxon>Pterygota</taxon>
        <taxon>Neoptera</taxon>
        <taxon>Endopterygota</taxon>
        <taxon>Diptera</taxon>
        <taxon>Brachycera</taxon>
        <taxon>Muscomorpha</taxon>
        <taxon>Ephydroidea</taxon>
        <taxon>Drosophilidae</taxon>
        <taxon>Drosophila</taxon>
    </lineage>
</organism>
<dbReference type="GO" id="GO:0005840">
    <property type="term" value="C:ribosome"/>
    <property type="evidence" value="ECO:0007669"/>
    <property type="project" value="UniProtKB-KW"/>
</dbReference>
<feature type="compositionally biased region" description="Polar residues" evidence="14">
    <location>
        <begin position="18"/>
        <end position="28"/>
    </location>
</feature>
<dbReference type="Gene3D" id="6.10.280.120">
    <property type="entry name" value="Growth arrest and DNA-damage-inducible proteins-interacting protein 1"/>
    <property type="match status" value="1"/>
</dbReference>
<evidence type="ECO:0000256" key="3">
    <source>
        <dbReference type="ARBA" id="ARBA00005421"/>
    </source>
</evidence>
<sequence length="361" mass="42039">MGDEEDPWGFDDGGDAEATTQPTGSTDPVPSKPESVKSEPRSEAGPQAAEVPGEEIAAEPEEVKAPPPPPEDDGYRKPVQLYRHWVRPKFLQYKYMYNYRTNYYDDVIDYLDKKQVGVARDIPRPQTWAERVLRTRDINAGGAIGRTRYYSSVAKEELPASFVLEEVEYVPERDKSGLRRQHKNVLHETLPYDEAHSWIHLTEKYQRTLYGRYGSKSNVNPKICFGTLAERTKAQELQRITQPETLPELLEKIRIQKEAKLAAINEREENIQKKLDKLEQWKAELNAKVEKRRADAAAAIQRKERLIEEVRRHFGFKVDARDERFKEMLEQKEKEDKRKQKEAKRKVKEEKMMAKLIQQTS</sequence>
<comment type="similarity">
    <text evidence="3">Belongs to the mitochondrion-specific ribosomal protein mL64 family.</text>
</comment>
<feature type="compositionally biased region" description="Basic and acidic residues" evidence="14">
    <location>
        <begin position="330"/>
        <end position="339"/>
    </location>
</feature>
<dbReference type="EMBL" id="LSRL02000003">
    <property type="protein sequence ID" value="TDG52802.1"/>
    <property type="molecule type" value="Genomic_DNA"/>
</dbReference>
<evidence type="ECO:0000256" key="8">
    <source>
        <dbReference type="ARBA" id="ARBA00023274"/>
    </source>
</evidence>
<comment type="subcellular location">
    <subcellularLocation>
        <location evidence="2">Mitochondrion</location>
    </subcellularLocation>
    <subcellularLocation>
        <location evidence="1">Nucleus</location>
    </subcellularLocation>
</comment>
<feature type="compositionally biased region" description="Acidic residues" evidence="14">
    <location>
        <begin position="1"/>
        <end position="15"/>
    </location>
</feature>
<keyword evidence="9" id="KW-0131">Cell cycle</keyword>
<protein>
    <recommendedName>
        <fullName evidence="11">Large ribosomal subunit protein mL64</fullName>
    </recommendedName>
    <alternativeName>
        <fullName evidence="10">39S ribosomal protein L59, mitochondrial</fullName>
    </alternativeName>
    <alternativeName>
        <fullName evidence="12">Growth arrest and DNA damage-inducible proteins-interacting protein 1</fullName>
    </alternativeName>
</protein>
<keyword evidence="7" id="KW-0539">Nucleus</keyword>
<evidence type="ECO:0000256" key="14">
    <source>
        <dbReference type="SAM" id="MobiDB-lite"/>
    </source>
</evidence>
<evidence type="ECO:0000313" key="16">
    <source>
        <dbReference type="Proteomes" id="UP000295192"/>
    </source>
</evidence>
<keyword evidence="8" id="KW-0687">Ribonucleoprotein</keyword>
<dbReference type="GO" id="GO:1990904">
    <property type="term" value="C:ribonucleoprotein complex"/>
    <property type="evidence" value="ECO:0007669"/>
    <property type="project" value="UniProtKB-KW"/>
</dbReference>
<feature type="region of interest" description="Disordered" evidence="14">
    <location>
        <begin position="1"/>
        <end position="76"/>
    </location>
</feature>